<sequence length="239" mass="25368">MLTPFASSLMLLLPALATARVAHQSRAPVNSTACAPVHLIIARGTTESYPGTLESLAGLITDANPGTDYESVISCYRRDFLTSTNSYAEGLVAAQDQFNAYAESCEDSKIIFLAYSQGAMVVGDMLAGGGGDEILGAGNGSLPINSKVGERMTALVLYGDPRHIPNESFDVGNNNVTGKYPRTASQISVFENQYASKIADYCNVDDPVCASGTNLTAHLVYPQNWDITAAAWVQTMLKG</sequence>
<dbReference type="InterPro" id="IPR029058">
    <property type="entry name" value="AB_hydrolase_fold"/>
</dbReference>
<evidence type="ECO:0000256" key="3">
    <source>
        <dbReference type="SAM" id="SignalP"/>
    </source>
</evidence>
<dbReference type="Pfam" id="PF01083">
    <property type="entry name" value="Cutinase"/>
    <property type="match status" value="1"/>
</dbReference>
<keyword evidence="3" id="KW-0732">Signal</keyword>
<dbReference type="GeneID" id="62231702"/>
<feature type="chain" id="PRO_5047442670" description="Carbohydrate esterase family 5 protein" evidence="3">
    <location>
        <begin position="20"/>
        <end position="239"/>
    </location>
</feature>
<evidence type="ECO:0000256" key="1">
    <source>
        <dbReference type="ARBA" id="ARBA00022801"/>
    </source>
</evidence>
<proteinExistence type="predicted"/>
<keyword evidence="5" id="KW-1185">Reference proteome</keyword>
<name>A0ABQ7IPS1_9HELO</name>
<feature type="signal peptide" evidence="3">
    <location>
        <begin position="1"/>
        <end position="19"/>
    </location>
</feature>
<dbReference type="InterPro" id="IPR000675">
    <property type="entry name" value="Cutinase/axe"/>
</dbReference>
<evidence type="ECO:0000256" key="2">
    <source>
        <dbReference type="ARBA" id="ARBA00023157"/>
    </source>
</evidence>
<accession>A0ABQ7IPS1</accession>
<comment type="caution">
    <text evidence="4">The sequence shown here is derived from an EMBL/GenBank/DDBJ whole genome shotgun (WGS) entry which is preliminary data.</text>
</comment>
<dbReference type="EMBL" id="RCSX01000009">
    <property type="protein sequence ID" value="KAF7930528.1"/>
    <property type="molecule type" value="Genomic_DNA"/>
</dbReference>
<reference evidence="4 5" key="1">
    <citation type="journal article" date="2020" name="Genome Biol. Evol.">
        <title>Comparative genomics of Sclerotiniaceae.</title>
        <authorList>
            <person name="Valero Jimenez C.A."/>
            <person name="Steentjes M."/>
            <person name="Scholten O.E."/>
            <person name="Van Kan J.A.L."/>
        </authorList>
    </citation>
    <scope>NUCLEOTIDE SEQUENCE [LARGE SCALE GENOMIC DNA]</scope>
    <source>
        <strain evidence="4 5">B1</strain>
    </source>
</reference>
<protein>
    <recommendedName>
        <fullName evidence="6">Carbohydrate esterase family 5 protein</fullName>
    </recommendedName>
</protein>
<organism evidence="4 5">
    <name type="scientific">Botrytis deweyae</name>
    <dbReference type="NCBI Taxonomy" id="2478750"/>
    <lineage>
        <taxon>Eukaryota</taxon>
        <taxon>Fungi</taxon>
        <taxon>Dikarya</taxon>
        <taxon>Ascomycota</taxon>
        <taxon>Pezizomycotina</taxon>
        <taxon>Leotiomycetes</taxon>
        <taxon>Helotiales</taxon>
        <taxon>Sclerotiniaceae</taxon>
        <taxon>Botrytis</taxon>
    </lineage>
</organism>
<dbReference type="Gene3D" id="3.40.50.1820">
    <property type="entry name" value="alpha/beta hydrolase"/>
    <property type="match status" value="1"/>
</dbReference>
<dbReference type="SMART" id="SM01110">
    <property type="entry name" value="Cutinase"/>
    <property type="match status" value="1"/>
</dbReference>
<dbReference type="SUPFAM" id="SSF53474">
    <property type="entry name" value="alpha/beta-Hydrolases"/>
    <property type="match status" value="1"/>
</dbReference>
<dbReference type="PANTHER" id="PTHR33630">
    <property type="entry name" value="CUTINASE RV1984C-RELATED-RELATED"/>
    <property type="match status" value="1"/>
</dbReference>
<keyword evidence="2" id="KW-1015">Disulfide bond</keyword>
<dbReference type="PANTHER" id="PTHR33630:SF9">
    <property type="entry name" value="CUTINASE 4"/>
    <property type="match status" value="1"/>
</dbReference>
<dbReference type="RefSeq" id="XP_038811199.1">
    <property type="nucleotide sequence ID" value="XM_038952549.1"/>
</dbReference>
<evidence type="ECO:0000313" key="5">
    <source>
        <dbReference type="Proteomes" id="UP000783213"/>
    </source>
</evidence>
<evidence type="ECO:0000313" key="4">
    <source>
        <dbReference type="EMBL" id="KAF7930528.1"/>
    </source>
</evidence>
<dbReference type="Proteomes" id="UP000783213">
    <property type="component" value="Unassembled WGS sequence"/>
</dbReference>
<evidence type="ECO:0008006" key="6">
    <source>
        <dbReference type="Google" id="ProtNLM"/>
    </source>
</evidence>
<gene>
    <name evidence="4" type="ORF">EAE98_004928</name>
</gene>
<keyword evidence="1" id="KW-0378">Hydrolase</keyword>